<sequence length="334" mass="38066">MSYTLLVTGGAGFIGSNLCDYLLKNNHKIIIIDNFNDFYNPEIKRFNITEIKNTMKLNNITDDNLILQEGDIRDTNFLKGVFTLYKIDVVVHLAAMAGVRPSIINPLLYNEVNIRGTLNLLDLCNEFGINKFIFASSSSVYGNNKKLPFTETDPVDFPISPYAATKKSGELLCHVYSHLYGINIACLRFFTVYGKRQRPDLAIYKFTNLMLKENEITIFGDGTTKRDYTYIDDIIAGIDKAITWSSTGTHKYEIFNLGRSDTIMLKYMLQRLEFEIGVKANIKYLPLQPGDVEITYADISKSKEILGYNPSTKFDDGISKFVKWFRSSPEVLKY</sequence>
<dbReference type="EMBL" id="BHYK01000007">
    <property type="protein sequence ID" value="GCD09984.1"/>
    <property type="molecule type" value="Genomic_DNA"/>
</dbReference>
<gene>
    <name evidence="3" type="ORF">Ctaglu_16070</name>
</gene>
<dbReference type="Gene3D" id="3.90.25.10">
    <property type="entry name" value="UDP-galactose 4-epimerase, domain 1"/>
    <property type="match status" value="1"/>
</dbReference>
<dbReference type="Proteomes" id="UP000287872">
    <property type="component" value="Unassembled WGS sequence"/>
</dbReference>
<evidence type="ECO:0000256" key="1">
    <source>
        <dbReference type="ARBA" id="ARBA00023027"/>
    </source>
</evidence>
<comment type="caution">
    <text evidence="3">The sequence shown here is derived from an EMBL/GenBank/DDBJ whole genome shotgun (WGS) entry which is preliminary data.</text>
</comment>
<dbReference type="PRINTS" id="PR01713">
    <property type="entry name" value="NUCEPIMERASE"/>
</dbReference>
<dbReference type="SUPFAM" id="SSF51735">
    <property type="entry name" value="NAD(P)-binding Rossmann-fold domains"/>
    <property type="match status" value="1"/>
</dbReference>
<dbReference type="Gene3D" id="3.40.50.720">
    <property type="entry name" value="NAD(P)-binding Rossmann-like Domain"/>
    <property type="match status" value="1"/>
</dbReference>
<dbReference type="InterPro" id="IPR036291">
    <property type="entry name" value="NAD(P)-bd_dom_sf"/>
</dbReference>
<reference evidence="3 4" key="1">
    <citation type="submission" date="2018-11" db="EMBL/GenBank/DDBJ databases">
        <title>Genome sequencing and assembly of Clostridium tagluense strain A121.</title>
        <authorList>
            <person name="Murakami T."/>
            <person name="Segawa T."/>
            <person name="Shcherbakova V.A."/>
            <person name="Mori H."/>
            <person name="Yoshimura Y."/>
        </authorList>
    </citation>
    <scope>NUCLEOTIDE SEQUENCE [LARGE SCALE GENOMIC DNA]</scope>
    <source>
        <strain evidence="3 4">A121</strain>
    </source>
</reference>
<keyword evidence="4" id="KW-1185">Reference proteome</keyword>
<dbReference type="Pfam" id="PF16363">
    <property type="entry name" value="GDP_Man_Dehyd"/>
    <property type="match status" value="1"/>
</dbReference>
<dbReference type="RefSeq" id="WP_124999915.1">
    <property type="nucleotide sequence ID" value="NZ_BHYK01000007.1"/>
</dbReference>
<proteinExistence type="predicted"/>
<dbReference type="PANTHER" id="PTHR43574">
    <property type="entry name" value="EPIMERASE-RELATED"/>
    <property type="match status" value="1"/>
</dbReference>
<dbReference type="OrthoDB" id="142826at2"/>
<name>A0A401UKB3_9CLOT</name>
<keyword evidence="1" id="KW-0520">NAD</keyword>
<evidence type="ECO:0000313" key="4">
    <source>
        <dbReference type="Proteomes" id="UP000287872"/>
    </source>
</evidence>
<evidence type="ECO:0000313" key="3">
    <source>
        <dbReference type="EMBL" id="GCD09984.1"/>
    </source>
</evidence>
<dbReference type="AlphaFoldDB" id="A0A401UKB3"/>
<evidence type="ECO:0000259" key="2">
    <source>
        <dbReference type="Pfam" id="PF16363"/>
    </source>
</evidence>
<accession>A0A401UKB3</accession>
<dbReference type="InterPro" id="IPR016040">
    <property type="entry name" value="NAD(P)-bd_dom"/>
</dbReference>
<protein>
    <submittedName>
        <fullName evidence="3">Epimerase</fullName>
    </submittedName>
</protein>
<organism evidence="3 4">
    <name type="scientific">Clostridium tagluense</name>
    <dbReference type="NCBI Taxonomy" id="360422"/>
    <lineage>
        <taxon>Bacteria</taxon>
        <taxon>Bacillati</taxon>
        <taxon>Bacillota</taxon>
        <taxon>Clostridia</taxon>
        <taxon>Eubacteriales</taxon>
        <taxon>Clostridiaceae</taxon>
        <taxon>Clostridium</taxon>
    </lineage>
</organism>
<feature type="domain" description="NAD(P)-binding" evidence="2">
    <location>
        <begin position="6"/>
        <end position="320"/>
    </location>
</feature>